<feature type="transmembrane region" description="Helical" evidence="7">
    <location>
        <begin position="52"/>
        <end position="78"/>
    </location>
</feature>
<evidence type="ECO:0008006" key="10">
    <source>
        <dbReference type="Google" id="ProtNLM"/>
    </source>
</evidence>
<feature type="transmembrane region" description="Helical" evidence="7">
    <location>
        <begin position="271"/>
        <end position="291"/>
    </location>
</feature>
<proteinExistence type="predicted"/>
<feature type="transmembrane region" description="Helical" evidence="7">
    <location>
        <begin position="193"/>
        <end position="214"/>
    </location>
</feature>
<dbReference type="PANTHER" id="PTHR24246:SF27">
    <property type="entry name" value="ADENOSINE RECEPTOR, ISOFORM A"/>
    <property type="match status" value="1"/>
</dbReference>
<evidence type="ECO:0000256" key="1">
    <source>
        <dbReference type="ARBA" id="ARBA00004651"/>
    </source>
</evidence>
<dbReference type="GO" id="GO:0004930">
    <property type="term" value="F:G protein-coupled receptor activity"/>
    <property type="evidence" value="ECO:0007669"/>
    <property type="project" value="UniProtKB-KW"/>
</dbReference>
<protein>
    <recommendedName>
        <fullName evidence="10">G-protein coupled receptors family 1 profile domain-containing protein</fullName>
    </recommendedName>
</protein>
<name>A0AA36MIH8_CYLNA</name>
<keyword evidence="4" id="KW-0675">Receptor</keyword>
<evidence type="ECO:0000313" key="9">
    <source>
        <dbReference type="Proteomes" id="UP001176961"/>
    </source>
</evidence>
<keyword evidence="7" id="KW-0812">Transmembrane</keyword>
<keyword evidence="7" id="KW-0472">Membrane</keyword>
<evidence type="ECO:0000256" key="2">
    <source>
        <dbReference type="ARBA" id="ARBA00022475"/>
    </source>
</evidence>
<evidence type="ECO:0000313" key="8">
    <source>
        <dbReference type="EMBL" id="CAJ0610282.1"/>
    </source>
</evidence>
<feature type="non-terminal residue" evidence="8">
    <location>
        <position position="363"/>
    </location>
</feature>
<dbReference type="SUPFAM" id="SSF81321">
    <property type="entry name" value="Family A G protein-coupled receptor-like"/>
    <property type="match status" value="1"/>
</dbReference>
<comment type="subcellular location">
    <subcellularLocation>
        <location evidence="1">Cell membrane</location>
        <topology evidence="1">Multi-pass membrane protein</topology>
    </subcellularLocation>
</comment>
<dbReference type="Proteomes" id="UP001176961">
    <property type="component" value="Unassembled WGS sequence"/>
</dbReference>
<keyword evidence="7" id="KW-1133">Transmembrane helix</keyword>
<dbReference type="AlphaFoldDB" id="A0AA36MIH8"/>
<sequence>QRRAVSVSPHWRYALVSARHSVATASSHLLAARLRTVAVLSWVPPPLREAVALMWTSAFNFLLALLIFAFNLLVLIAISSDKHLHSTTHLLSCNLWLCNCISAIVTIFFSLTPSYQNVVHCSIDGIYNFMAINGDTVQRVRSWNDGWSSVEQSGAHAAAVLLNSTVSLLSLLTIGVVHALSRHNYHLSKSQSSRLLASSWVLVAILLLADFLLVRTSQSLILAVPFHLALLSVFLMLNLVVHPLNLILLSRSRPNSQEPERARMLEESATAALWLLLNSLSFIIIVMMVLWESKKGSKEADSIMGIEMAAYSVHCIANPLIAVIRDRRLENTLAHILLRNKRQTPDEELIVALMRDPPPPYTT</sequence>
<evidence type="ECO:0000256" key="4">
    <source>
        <dbReference type="ARBA" id="ARBA00023170"/>
    </source>
</evidence>
<feature type="transmembrane region" description="Helical" evidence="7">
    <location>
        <begin position="157"/>
        <end position="181"/>
    </location>
</feature>
<accession>A0AA36MIH8</accession>
<organism evidence="8 9">
    <name type="scientific">Cylicocyclus nassatus</name>
    <name type="common">Nematode worm</name>
    <dbReference type="NCBI Taxonomy" id="53992"/>
    <lineage>
        <taxon>Eukaryota</taxon>
        <taxon>Metazoa</taxon>
        <taxon>Ecdysozoa</taxon>
        <taxon>Nematoda</taxon>
        <taxon>Chromadorea</taxon>
        <taxon>Rhabditida</taxon>
        <taxon>Rhabditina</taxon>
        <taxon>Rhabditomorpha</taxon>
        <taxon>Strongyloidea</taxon>
        <taxon>Strongylidae</taxon>
        <taxon>Cylicocyclus</taxon>
    </lineage>
</organism>
<dbReference type="PANTHER" id="PTHR24246">
    <property type="entry name" value="OLFACTORY RECEPTOR AND ADENOSINE RECEPTOR"/>
    <property type="match status" value="1"/>
</dbReference>
<evidence type="ECO:0000256" key="5">
    <source>
        <dbReference type="ARBA" id="ARBA00023180"/>
    </source>
</evidence>
<keyword evidence="3" id="KW-0297">G-protein coupled receptor</keyword>
<keyword evidence="6" id="KW-0807">Transducer</keyword>
<gene>
    <name evidence="8" type="ORF">CYNAS_LOCUS22265</name>
</gene>
<keyword evidence="2" id="KW-1003">Cell membrane</keyword>
<keyword evidence="9" id="KW-1185">Reference proteome</keyword>
<feature type="transmembrane region" description="Helical" evidence="7">
    <location>
        <begin position="226"/>
        <end position="250"/>
    </location>
</feature>
<feature type="transmembrane region" description="Helical" evidence="7">
    <location>
        <begin position="303"/>
        <end position="324"/>
    </location>
</feature>
<evidence type="ECO:0000256" key="3">
    <source>
        <dbReference type="ARBA" id="ARBA00023040"/>
    </source>
</evidence>
<dbReference type="EMBL" id="CATQJL010000326">
    <property type="protein sequence ID" value="CAJ0610282.1"/>
    <property type="molecule type" value="Genomic_DNA"/>
</dbReference>
<feature type="transmembrane region" description="Helical" evidence="7">
    <location>
        <begin position="90"/>
        <end position="109"/>
    </location>
</feature>
<dbReference type="GO" id="GO:0005886">
    <property type="term" value="C:plasma membrane"/>
    <property type="evidence" value="ECO:0007669"/>
    <property type="project" value="UniProtKB-SubCell"/>
</dbReference>
<reference evidence="8" key="1">
    <citation type="submission" date="2023-07" db="EMBL/GenBank/DDBJ databases">
        <authorList>
            <consortium name="CYATHOMIX"/>
        </authorList>
    </citation>
    <scope>NUCLEOTIDE SEQUENCE</scope>
    <source>
        <strain evidence="8">N/A</strain>
    </source>
</reference>
<evidence type="ECO:0000256" key="6">
    <source>
        <dbReference type="ARBA" id="ARBA00023224"/>
    </source>
</evidence>
<dbReference type="Gene3D" id="1.20.1070.10">
    <property type="entry name" value="Rhodopsin 7-helix transmembrane proteins"/>
    <property type="match status" value="1"/>
</dbReference>
<evidence type="ECO:0000256" key="7">
    <source>
        <dbReference type="SAM" id="Phobius"/>
    </source>
</evidence>
<comment type="caution">
    <text evidence="8">The sequence shown here is derived from an EMBL/GenBank/DDBJ whole genome shotgun (WGS) entry which is preliminary data.</text>
</comment>
<keyword evidence="5" id="KW-0325">Glycoprotein</keyword>